<dbReference type="OrthoDB" id="390105at2"/>
<evidence type="ECO:0000313" key="4">
    <source>
        <dbReference type="Proteomes" id="UP000027946"/>
    </source>
</evidence>
<keyword evidence="4" id="KW-1185">Reference proteome</keyword>
<organism evidence="3 4">
    <name type="scientific">Peptoclostridium litorale DSM 5388</name>
    <dbReference type="NCBI Taxonomy" id="1121324"/>
    <lineage>
        <taxon>Bacteria</taxon>
        <taxon>Bacillati</taxon>
        <taxon>Bacillota</taxon>
        <taxon>Clostridia</taxon>
        <taxon>Peptostreptococcales</taxon>
        <taxon>Peptoclostridiaceae</taxon>
        <taxon>Peptoclostridium</taxon>
    </lineage>
</organism>
<keyword evidence="1 2" id="KW-0963">Cytoplasm</keyword>
<gene>
    <name evidence="3" type="ORF">CLIT_5c01240</name>
</gene>
<accession>A0A069RPP2</accession>
<dbReference type="AlphaFoldDB" id="A0A069RPP2"/>
<dbReference type="InterPro" id="IPR009242">
    <property type="entry name" value="DUF896"/>
</dbReference>
<dbReference type="EMBL" id="JJMM01000005">
    <property type="protein sequence ID" value="KDR96112.1"/>
    <property type="molecule type" value="Genomic_DNA"/>
</dbReference>
<dbReference type="RefSeq" id="WP_074210075.1">
    <property type="nucleotide sequence ID" value="NZ_FSRH01000007.1"/>
</dbReference>
<reference evidence="3 4" key="1">
    <citation type="submission" date="2014-03" db="EMBL/GenBank/DDBJ databases">
        <title>Genome sequence of Clostridium litorale W6, DSM 5388.</title>
        <authorList>
            <person name="Poehlein A."/>
            <person name="Jagirdar A."/>
            <person name="Khonsari B."/>
            <person name="Chibani C.M."/>
            <person name="Gutierrez Gutierrez D.A."/>
            <person name="Davydova E."/>
            <person name="Alghaithi H.S."/>
            <person name="Nair K.P."/>
            <person name="Dhamotharan K."/>
            <person name="Chandran L."/>
            <person name="G W."/>
            <person name="Daniel R."/>
        </authorList>
    </citation>
    <scope>NUCLEOTIDE SEQUENCE [LARGE SCALE GENOMIC DNA]</scope>
    <source>
        <strain evidence="3 4">W6</strain>
    </source>
</reference>
<evidence type="ECO:0000313" key="3">
    <source>
        <dbReference type="EMBL" id="KDR96112.1"/>
    </source>
</evidence>
<sequence length="55" mass="6595">MVTQEKIERINYLANKSKAEGLTEAEKEEQKKLREEYLSGIRKNFRQQLDRIKLV</sequence>
<dbReference type="GO" id="GO:0005737">
    <property type="term" value="C:cytoplasm"/>
    <property type="evidence" value="ECO:0007669"/>
    <property type="project" value="UniProtKB-SubCell"/>
</dbReference>
<protein>
    <recommendedName>
        <fullName evidence="2">UPF0291 protein CLIT_5c01240</fullName>
    </recommendedName>
</protein>
<dbReference type="PANTHER" id="PTHR37300:SF1">
    <property type="entry name" value="UPF0291 PROTEIN YNZC"/>
    <property type="match status" value="1"/>
</dbReference>
<comment type="caution">
    <text evidence="3">The sequence shown here is derived from an EMBL/GenBank/DDBJ whole genome shotgun (WGS) entry which is preliminary data.</text>
</comment>
<dbReference type="SUPFAM" id="SSF158221">
    <property type="entry name" value="YnzC-like"/>
    <property type="match status" value="1"/>
</dbReference>
<dbReference type="HAMAP" id="MF_01103">
    <property type="entry name" value="UPF0291"/>
    <property type="match status" value="1"/>
</dbReference>
<dbReference type="Gene3D" id="1.10.287.540">
    <property type="entry name" value="Helix hairpin bin"/>
    <property type="match status" value="1"/>
</dbReference>
<evidence type="ECO:0000256" key="1">
    <source>
        <dbReference type="ARBA" id="ARBA00022490"/>
    </source>
</evidence>
<dbReference type="STRING" id="1121324.CLIT_5c01240"/>
<dbReference type="eggNOG" id="COG4224">
    <property type="taxonomic scope" value="Bacteria"/>
</dbReference>
<dbReference type="Pfam" id="PF05979">
    <property type="entry name" value="DUF896"/>
    <property type="match status" value="1"/>
</dbReference>
<comment type="subcellular location">
    <subcellularLocation>
        <location evidence="2">Cytoplasm</location>
    </subcellularLocation>
</comment>
<proteinExistence type="inferred from homology"/>
<comment type="similarity">
    <text evidence="2">Belongs to the UPF0291 family.</text>
</comment>
<evidence type="ECO:0000256" key="2">
    <source>
        <dbReference type="HAMAP-Rule" id="MF_01103"/>
    </source>
</evidence>
<dbReference type="Proteomes" id="UP000027946">
    <property type="component" value="Unassembled WGS sequence"/>
</dbReference>
<name>A0A069RPP2_PEPLI</name>
<dbReference type="PANTHER" id="PTHR37300">
    <property type="entry name" value="UPF0291 PROTEIN CBO2609/CLC_2481"/>
    <property type="match status" value="1"/>
</dbReference>